<protein>
    <recommendedName>
        <fullName evidence="1">non-specific serine/threonine protein kinase</fullName>
        <ecNumber evidence="1">2.7.11.1</ecNumber>
    </recommendedName>
</protein>
<dbReference type="EC" id="2.7.11.1" evidence="1"/>
<dbReference type="InterPro" id="IPR008271">
    <property type="entry name" value="Ser/Thr_kinase_AS"/>
</dbReference>
<dbReference type="Gene3D" id="3.30.200.20">
    <property type="entry name" value="Phosphorylase Kinase, domain 1"/>
    <property type="match status" value="1"/>
</dbReference>
<dbReference type="GO" id="GO:0016301">
    <property type="term" value="F:kinase activity"/>
    <property type="evidence" value="ECO:0007669"/>
    <property type="project" value="UniProtKB-KW"/>
</dbReference>
<keyword evidence="8" id="KW-0472">Membrane</keyword>
<evidence type="ECO:0000256" key="6">
    <source>
        <dbReference type="ARBA" id="ARBA00022840"/>
    </source>
</evidence>
<keyword evidence="8" id="KW-1133">Transmembrane helix</keyword>
<evidence type="ECO:0000256" key="4">
    <source>
        <dbReference type="ARBA" id="ARBA00022741"/>
    </source>
</evidence>
<keyword evidence="8" id="KW-0812">Transmembrane</keyword>
<feature type="compositionally biased region" description="Basic and acidic residues" evidence="7">
    <location>
        <begin position="261"/>
        <end position="276"/>
    </location>
</feature>
<keyword evidence="6" id="KW-0067">ATP-binding</keyword>
<evidence type="ECO:0000256" key="7">
    <source>
        <dbReference type="SAM" id="MobiDB-lite"/>
    </source>
</evidence>
<evidence type="ECO:0000256" key="5">
    <source>
        <dbReference type="ARBA" id="ARBA00022777"/>
    </source>
</evidence>
<keyword evidence="4" id="KW-0547">Nucleotide-binding</keyword>
<feature type="transmembrane region" description="Helical" evidence="8">
    <location>
        <begin position="466"/>
        <end position="485"/>
    </location>
</feature>
<evidence type="ECO:0000313" key="10">
    <source>
        <dbReference type="EMBL" id="QVI24589.1"/>
    </source>
</evidence>
<dbReference type="EMBL" id="CP074371">
    <property type="protein sequence ID" value="QVI24589.1"/>
    <property type="molecule type" value="Genomic_DNA"/>
</dbReference>
<dbReference type="InterPro" id="IPR000719">
    <property type="entry name" value="Prot_kinase_dom"/>
</dbReference>
<dbReference type="SMART" id="SM00220">
    <property type="entry name" value="S_TKc"/>
    <property type="match status" value="1"/>
</dbReference>
<dbReference type="Pfam" id="PF00069">
    <property type="entry name" value="Pkinase"/>
    <property type="match status" value="1"/>
</dbReference>
<name>A0ABX8CXG0_9NOCA</name>
<proteinExistence type="predicted"/>
<evidence type="ECO:0000259" key="9">
    <source>
        <dbReference type="PROSITE" id="PS50011"/>
    </source>
</evidence>
<keyword evidence="3" id="KW-0808">Transferase</keyword>
<dbReference type="PANTHER" id="PTHR43289">
    <property type="entry name" value="MITOGEN-ACTIVATED PROTEIN KINASE KINASE KINASE 20-RELATED"/>
    <property type="match status" value="1"/>
</dbReference>
<dbReference type="PROSITE" id="PS00108">
    <property type="entry name" value="PROTEIN_KINASE_ST"/>
    <property type="match status" value="1"/>
</dbReference>
<dbReference type="Proteomes" id="UP000683310">
    <property type="component" value="Chromosome"/>
</dbReference>
<feature type="domain" description="Protein kinase" evidence="9">
    <location>
        <begin position="1"/>
        <end position="249"/>
    </location>
</feature>
<keyword evidence="2" id="KW-0723">Serine/threonine-protein kinase</keyword>
<dbReference type="PROSITE" id="PS50011">
    <property type="entry name" value="PROTEIN_KINASE_DOM"/>
    <property type="match status" value="1"/>
</dbReference>
<accession>A0ABX8CXG0</accession>
<evidence type="ECO:0000256" key="2">
    <source>
        <dbReference type="ARBA" id="ARBA00022527"/>
    </source>
</evidence>
<dbReference type="SUPFAM" id="SSF56112">
    <property type="entry name" value="Protein kinase-like (PK-like)"/>
    <property type="match status" value="1"/>
</dbReference>
<reference evidence="10 11" key="1">
    <citation type="submission" date="2021-04" db="EMBL/GenBank/DDBJ databases">
        <title>Nocardia tengchongensis.</title>
        <authorList>
            <person name="Zhuang k."/>
            <person name="Ran Y."/>
            <person name="Li W."/>
        </authorList>
    </citation>
    <scope>NUCLEOTIDE SEQUENCE [LARGE SCALE GENOMIC DNA]</scope>
    <source>
        <strain evidence="10 11">CFH S0057</strain>
    </source>
</reference>
<keyword evidence="5 10" id="KW-0418">Kinase</keyword>
<evidence type="ECO:0000313" key="11">
    <source>
        <dbReference type="Proteomes" id="UP000683310"/>
    </source>
</evidence>
<dbReference type="PANTHER" id="PTHR43289:SF6">
    <property type="entry name" value="SERINE_THREONINE-PROTEIN KINASE NEKL-3"/>
    <property type="match status" value="1"/>
</dbReference>
<evidence type="ECO:0000256" key="3">
    <source>
        <dbReference type="ARBA" id="ARBA00022679"/>
    </source>
</evidence>
<dbReference type="CDD" id="cd14014">
    <property type="entry name" value="STKc_PknB_like"/>
    <property type="match status" value="1"/>
</dbReference>
<feature type="transmembrane region" description="Helical" evidence="8">
    <location>
        <begin position="431"/>
        <end position="454"/>
    </location>
</feature>
<gene>
    <name evidence="10" type="ORF">KHQ06_02245</name>
</gene>
<sequence length="495" mass="51633">MGQVWLAEDTRLEREVALKLLPAELAEDEDYRRRFEREARLAARLRGPHVVPIHAFGELDGRLYIDMELIEGSDLGKTLREEGSLPPARAVDLVSQVAAALDIAHQAGLVHRDVKPSNVITLPSGFAYLIDFGIARAVGQATITGTGVAVGTWAYMAPERYSGTEDLRSDVYSLACLLYETLTGAKPFAHADPVQQMAAHVTSEPPRASDRNSLVPAALDAVIIRGMAKDPDRRHPSAGALAAAARAAMEAAPAVRPGPPRRSDPTTKWDDGDRFPSHGSMPGAQYSPYTPPPSRFGAGTTPPPNRMGMGATPAPTGPGAGATPSPTGMSAGATPLPGGMAGATPQPGGKASVTPLPGGMASAIPQPGGRASATPPLGSMAAGAAPPPGGMSAGMPNQPGGMGFVSQYAPGYAAMAAKPVRRRGIRPWQPVWWAVLGLCLLFFAIMSAGVLAVTFAEGFGDVGTTVIAYVIFVGPLLALIWVTVLEVRRFRARGR</sequence>
<feature type="region of interest" description="Disordered" evidence="7">
    <location>
        <begin position="249"/>
        <end position="333"/>
    </location>
</feature>
<organism evidence="10 11">
    <name type="scientific">Nocardia tengchongensis</name>
    <dbReference type="NCBI Taxonomy" id="2055889"/>
    <lineage>
        <taxon>Bacteria</taxon>
        <taxon>Bacillati</taxon>
        <taxon>Actinomycetota</taxon>
        <taxon>Actinomycetes</taxon>
        <taxon>Mycobacteriales</taxon>
        <taxon>Nocardiaceae</taxon>
        <taxon>Nocardia</taxon>
    </lineage>
</organism>
<evidence type="ECO:0000256" key="8">
    <source>
        <dbReference type="SAM" id="Phobius"/>
    </source>
</evidence>
<evidence type="ECO:0000256" key="1">
    <source>
        <dbReference type="ARBA" id="ARBA00012513"/>
    </source>
</evidence>
<keyword evidence="11" id="KW-1185">Reference proteome</keyword>
<dbReference type="InterPro" id="IPR011009">
    <property type="entry name" value="Kinase-like_dom_sf"/>
</dbReference>
<dbReference type="Gene3D" id="1.10.510.10">
    <property type="entry name" value="Transferase(Phosphotransferase) domain 1"/>
    <property type="match status" value="1"/>
</dbReference>